<dbReference type="CDD" id="cd19958">
    <property type="entry name" value="pyocin_knob"/>
    <property type="match status" value="1"/>
</dbReference>
<accession>A0A3G3LZA5</accession>
<evidence type="ECO:0000313" key="2">
    <source>
        <dbReference type="EMBL" id="AYQ99478.1"/>
    </source>
</evidence>
<dbReference type="Pfam" id="PF14594">
    <property type="entry name" value="Sipho_Gp37"/>
    <property type="match status" value="1"/>
</dbReference>
<reference evidence="2 3" key="1">
    <citation type="submission" date="2018-10" db="EMBL/GenBank/DDBJ databases">
        <authorList>
            <person name="Garlena R.A."/>
            <person name="Russell D.A."/>
            <person name="Pope W.H."/>
            <person name="Jacobs-Sera D."/>
            <person name="Hatfull G.F."/>
        </authorList>
    </citation>
    <scope>NUCLEOTIDE SEQUENCE [LARGE SCALE GENOMIC DNA]</scope>
</reference>
<proteinExistence type="predicted"/>
<organism evidence="2 3">
    <name type="scientific">Microbacterium phage Goodman</name>
    <dbReference type="NCBI Taxonomy" id="2484206"/>
    <lineage>
        <taxon>Viruses</taxon>
        <taxon>Duplodnaviria</taxon>
        <taxon>Heunggongvirae</taxon>
        <taxon>Uroviricota</taxon>
        <taxon>Caudoviricetes</taxon>
        <taxon>Goodmanvirus</taxon>
        <taxon>Goodmanvirus goodman</taxon>
    </lineage>
</organism>
<dbReference type="GeneID" id="55007159"/>
<dbReference type="KEGG" id="vg:55007159"/>
<evidence type="ECO:0000313" key="3">
    <source>
        <dbReference type="Proteomes" id="UP000279037"/>
    </source>
</evidence>
<keyword evidence="3" id="KW-1185">Reference proteome</keyword>
<dbReference type="Proteomes" id="UP000279037">
    <property type="component" value="Segment"/>
</dbReference>
<protein>
    <submittedName>
        <fullName evidence="2">Minor tail protein</fullName>
    </submittedName>
</protein>
<sequence length="625" mass="67706">MRIDEIHVEVRGKALDGTGTFLDRQGTILNRDLNLKATTRWSGVGEWSLTLPGGHPMVPYLRQPGSGIIVRGPDGPDTADVLFSGPTITPNRKRDVKNPDGTLTFKGVTDEIHLDDALAFPSPQASADPRLQTKANDTRTGAAEDLLRQYVAYNIASTHALAGRLGGFRQFIVLSGGTLNRGSTITKAPRFQNLLELLQEIASTSLLGFRMVQVGDKIEFKVVETRDLRRTIRLDVDAGTLASEETQEQGYSLTRPFVAGQGEGVERKIRVVTTPEATAAEGTHGRIIERWFNQSQTNEDAVLDTKGLEELADAAGGLSVKAIPADTTTMRYGYDWREGDWITVLVDGRELDSVVTEAVFSFTKDTVGVGAAIGDVSTFQAESKSRKKQSTMDSRLSYIEQALGGRQALQTTGKQVTNWNDAKESGWYWSSTGALNTPNGESSLFGRVVAGNNNRVIQEVFVPTTDTAGFRKTWRRVSDGAGWSVWVLHNGQTRHAEFTVNSSLVNAGAGPTAIPTATRDTTYSRQGEFATPIAGGFSVPAGLYTVSISVFISVSPVTSMTRYFAQLGDSVSGRARRPLTGANEDYYAGSLSVYLPSAGNINVAQYQNSGAARNFEMRIGITELE</sequence>
<name>A0A3G3LZA5_9CAUD</name>
<evidence type="ECO:0000259" key="1">
    <source>
        <dbReference type="Pfam" id="PF14594"/>
    </source>
</evidence>
<dbReference type="InterPro" id="IPR029432">
    <property type="entry name" value="Gp28/Gp37-like_dom"/>
</dbReference>
<gene>
    <name evidence="2" type="primary">22</name>
    <name evidence="2" type="ORF">PBI_GOODMAN_22</name>
</gene>
<feature type="domain" description="Gp28/Gp37-like" evidence="1">
    <location>
        <begin position="22"/>
        <end position="375"/>
    </location>
</feature>
<dbReference type="EMBL" id="MK016495">
    <property type="protein sequence ID" value="AYQ99478.1"/>
    <property type="molecule type" value="Genomic_DNA"/>
</dbReference>
<dbReference type="RefSeq" id="YP_009815926.1">
    <property type="nucleotide sequence ID" value="NC_048101.1"/>
</dbReference>